<dbReference type="Proteomes" id="UP001606302">
    <property type="component" value="Unassembled WGS sequence"/>
</dbReference>
<protein>
    <recommendedName>
        <fullName evidence="3">DUF4365 domain-containing protein</fullName>
    </recommendedName>
</protein>
<evidence type="ECO:0008006" key="3">
    <source>
        <dbReference type="Google" id="ProtNLM"/>
    </source>
</evidence>
<organism evidence="1 2">
    <name type="scientific">Pelomonas lactea</name>
    <dbReference type="NCBI Taxonomy" id="3299030"/>
    <lineage>
        <taxon>Bacteria</taxon>
        <taxon>Pseudomonadati</taxon>
        <taxon>Pseudomonadota</taxon>
        <taxon>Betaproteobacteria</taxon>
        <taxon>Burkholderiales</taxon>
        <taxon>Sphaerotilaceae</taxon>
        <taxon>Roseateles</taxon>
    </lineage>
</organism>
<sequence>MATSQLQDVTGSRGESVVYLCLTDYSGFAAPLFRAAFLGDKWPALDFYVELRTTRGAGLYFFGQAKSTALPLKKRSRVLPVTADRDDVDRLLRIPAPTYVLGVHEPSKRVFIRAVHSGTPSKSISSIPLTHELTPAALQVLHDEVVAYWGAVSPSKPSTSAFT</sequence>
<evidence type="ECO:0000313" key="2">
    <source>
        <dbReference type="Proteomes" id="UP001606302"/>
    </source>
</evidence>
<dbReference type="EMBL" id="JBIGHX010000008">
    <property type="protein sequence ID" value="MFG6464024.1"/>
    <property type="molecule type" value="Genomic_DNA"/>
</dbReference>
<proteinExistence type="predicted"/>
<evidence type="ECO:0000313" key="1">
    <source>
        <dbReference type="EMBL" id="MFG6464024.1"/>
    </source>
</evidence>
<comment type="caution">
    <text evidence="1">The sequence shown here is derived from an EMBL/GenBank/DDBJ whole genome shotgun (WGS) entry which is preliminary data.</text>
</comment>
<dbReference type="RefSeq" id="WP_394513290.1">
    <property type="nucleotide sequence ID" value="NZ_JBIGHX010000008.1"/>
</dbReference>
<name>A0ABW7GQ05_9BURK</name>
<gene>
    <name evidence="1" type="ORF">ACG04Q_20800</name>
</gene>
<keyword evidence="2" id="KW-1185">Reference proteome</keyword>
<reference evidence="1 2" key="1">
    <citation type="submission" date="2024-08" db="EMBL/GenBank/DDBJ databases">
        <authorList>
            <person name="Lu H."/>
        </authorList>
    </citation>
    <scope>NUCLEOTIDE SEQUENCE [LARGE SCALE GENOMIC DNA]</scope>
    <source>
        <strain evidence="1 2">DXS20W</strain>
    </source>
</reference>
<accession>A0ABW7GQ05</accession>